<keyword evidence="4" id="KW-1185">Reference proteome</keyword>
<keyword evidence="2" id="KW-0732">Signal</keyword>
<evidence type="ECO:0000256" key="2">
    <source>
        <dbReference type="SAM" id="SignalP"/>
    </source>
</evidence>
<feature type="chain" id="PRO_5046445315" description="Secreted protein" evidence="2">
    <location>
        <begin position="23"/>
        <end position="117"/>
    </location>
</feature>
<evidence type="ECO:0008006" key="5">
    <source>
        <dbReference type="Google" id="ProtNLM"/>
    </source>
</evidence>
<evidence type="ECO:0000256" key="1">
    <source>
        <dbReference type="SAM" id="MobiDB-lite"/>
    </source>
</evidence>
<organism evidence="3 4">
    <name type="scientific">Qipengyuania gelatinilytica</name>
    <dbReference type="NCBI Taxonomy" id="2867231"/>
    <lineage>
        <taxon>Bacteria</taxon>
        <taxon>Pseudomonadati</taxon>
        <taxon>Pseudomonadota</taxon>
        <taxon>Alphaproteobacteria</taxon>
        <taxon>Sphingomonadales</taxon>
        <taxon>Erythrobacteraceae</taxon>
        <taxon>Qipengyuania</taxon>
    </lineage>
</organism>
<dbReference type="EMBL" id="CP081294">
    <property type="protein sequence ID" value="QZD95144.1"/>
    <property type="molecule type" value="Genomic_DNA"/>
</dbReference>
<reference evidence="3 4" key="1">
    <citation type="submission" date="2021-08" db="EMBL/GenBank/DDBJ databases">
        <title>Comparative Genomics Analysis of the Genus Qipengyuania Reveals Extensive Genetic Diversity and Metabolic Versatility, Including the Description of Fifteen Novel Species.</title>
        <authorList>
            <person name="Liu Y."/>
        </authorList>
    </citation>
    <scope>NUCLEOTIDE SEQUENCE [LARGE SCALE GENOMIC DNA]</scope>
    <source>
        <strain evidence="3 4">1NDH1</strain>
    </source>
</reference>
<feature type="compositionally biased region" description="Acidic residues" evidence="1">
    <location>
        <begin position="91"/>
        <end position="117"/>
    </location>
</feature>
<evidence type="ECO:0000313" key="3">
    <source>
        <dbReference type="EMBL" id="QZD95144.1"/>
    </source>
</evidence>
<feature type="region of interest" description="Disordered" evidence="1">
    <location>
        <begin position="90"/>
        <end position="117"/>
    </location>
</feature>
<sequence>MMKLKLALGAMSVALPISLASAQDRPVDEDDRGAKTERCVPATALVPPFNNSPGALEQSRVAATTVENIRDRRGEAAYRVCGKSAVAPELSEIEGVEEEPLTEEEMRELDPETAPEG</sequence>
<proteinExistence type="predicted"/>
<protein>
    <recommendedName>
        <fullName evidence="5">Secreted protein</fullName>
    </recommendedName>
</protein>
<dbReference type="Proteomes" id="UP000824321">
    <property type="component" value="Chromosome"/>
</dbReference>
<gene>
    <name evidence="3" type="ORF">K3136_13935</name>
</gene>
<dbReference type="RefSeq" id="WP_221430886.1">
    <property type="nucleotide sequence ID" value="NZ_CP081294.1"/>
</dbReference>
<accession>A0ABX9A4J2</accession>
<feature type="signal peptide" evidence="2">
    <location>
        <begin position="1"/>
        <end position="22"/>
    </location>
</feature>
<evidence type="ECO:0000313" key="4">
    <source>
        <dbReference type="Proteomes" id="UP000824321"/>
    </source>
</evidence>
<name>A0ABX9A4J2_9SPHN</name>